<dbReference type="RefSeq" id="WP_315732837.1">
    <property type="nucleotide sequence ID" value="NZ_JAVYII010000004.1"/>
</dbReference>
<protein>
    <submittedName>
        <fullName evidence="2">Pilus assembly protein HicB</fullName>
    </submittedName>
</protein>
<comment type="caution">
    <text evidence="2">The sequence shown here is derived from an EMBL/GenBank/DDBJ whole genome shotgun (WGS) entry which is preliminary data.</text>
</comment>
<evidence type="ECO:0000313" key="2">
    <source>
        <dbReference type="EMBL" id="MDT9593358.1"/>
    </source>
</evidence>
<keyword evidence="3" id="KW-1185">Reference proteome</keyword>
<evidence type="ECO:0000256" key="1">
    <source>
        <dbReference type="SAM" id="MobiDB-lite"/>
    </source>
</evidence>
<feature type="region of interest" description="Disordered" evidence="1">
    <location>
        <begin position="79"/>
        <end position="109"/>
    </location>
</feature>
<dbReference type="SUPFAM" id="SSF47598">
    <property type="entry name" value="Ribbon-helix-helix"/>
    <property type="match status" value="1"/>
</dbReference>
<gene>
    <name evidence="2" type="ORF">RDV89_09790</name>
</gene>
<accession>A0ABU3PVU2</accession>
<reference evidence="2 3" key="1">
    <citation type="submission" date="2023-08" db="EMBL/GenBank/DDBJ databases">
        <title>Nocardioides seae sp. nov., a bacterium isolated from a soil.</title>
        <authorList>
            <person name="Wang X."/>
        </authorList>
    </citation>
    <scope>NUCLEOTIDE SEQUENCE [LARGE SCALE GENOMIC DNA]</scope>
    <source>
        <strain evidence="2 3">YZH12</strain>
    </source>
</reference>
<feature type="compositionally biased region" description="Pro residues" evidence="1">
    <location>
        <begin position="81"/>
        <end position="102"/>
    </location>
</feature>
<sequence length="181" mass="18897">MDLTPYVTGLRRDLVTAAEAGSEDIRAAAERLALAIDPAARLVLMEVLADAASEITADLPQGSVEVRLAGREVELVVDPGVPAPPAAPVPPAPPTPPTPPAPEAEDDGSVARVSLRLPESLKQQAESRAADAGQSLNTWLVAAVRSAAHRGVVNVDIDLSSLPLGAADPFQRRNRRLTGWS</sequence>
<dbReference type="InterPro" id="IPR010985">
    <property type="entry name" value="Ribbon_hlx_hlx"/>
</dbReference>
<dbReference type="Proteomes" id="UP001268542">
    <property type="component" value="Unassembled WGS sequence"/>
</dbReference>
<name>A0ABU3PVU2_9ACTN</name>
<organism evidence="2 3">
    <name type="scientific">Nocardioides imazamoxiresistens</name>
    <dbReference type="NCBI Taxonomy" id="3231893"/>
    <lineage>
        <taxon>Bacteria</taxon>
        <taxon>Bacillati</taxon>
        <taxon>Actinomycetota</taxon>
        <taxon>Actinomycetes</taxon>
        <taxon>Propionibacteriales</taxon>
        <taxon>Nocardioidaceae</taxon>
        <taxon>Nocardioides</taxon>
    </lineage>
</organism>
<dbReference type="EMBL" id="JAVYII010000004">
    <property type="protein sequence ID" value="MDT9593358.1"/>
    <property type="molecule type" value="Genomic_DNA"/>
</dbReference>
<proteinExistence type="predicted"/>
<evidence type="ECO:0000313" key="3">
    <source>
        <dbReference type="Proteomes" id="UP001268542"/>
    </source>
</evidence>